<name>A0A146G0Y5_ASPKA</name>
<proteinExistence type="predicted"/>
<sequence length="152" mass="16487">MLAMAAARGLNGIQSSASGMGLGGGREQSWEDQIDDWLGARQTGSNDGDSHFDTRRHGHAECAPAWISALIKLDDVHHSNNAGNAGTSGQLPDDYRALHWPNLQPYSREYVPCEARIVVVFLRIVNRIHRRALEDGGNNNGDAHGDDESDSA</sequence>
<evidence type="ECO:0000313" key="3">
    <source>
        <dbReference type="Proteomes" id="UP000075230"/>
    </source>
</evidence>
<comment type="caution">
    <text evidence="2">The sequence shown here is derived from an EMBL/GenBank/DDBJ whole genome shotgun (WGS) entry which is preliminary data.</text>
</comment>
<dbReference type="Proteomes" id="UP000075230">
    <property type="component" value="Unassembled WGS sequence"/>
</dbReference>
<gene>
    <name evidence="2" type="ORF">RIB2604_04000350</name>
</gene>
<protein>
    <submittedName>
        <fullName evidence="2">Cytochrome P450 pisatin demethylase</fullName>
    </submittedName>
</protein>
<organism evidence="2 3">
    <name type="scientific">Aspergillus kawachii</name>
    <name type="common">White koji mold</name>
    <name type="synonym">Aspergillus awamori var. kawachi</name>
    <dbReference type="NCBI Taxonomy" id="1069201"/>
    <lineage>
        <taxon>Eukaryota</taxon>
        <taxon>Fungi</taxon>
        <taxon>Dikarya</taxon>
        <taxon>Ascomycota</taxon>
        <taxon>Pezizomycotina</taxon>
        <taxon>Eurotiomycetes</taxon>
        <taxon>Eurotiomycetidae</taxon>
        <taxon>Eurotiales</taxon>
        <taxon>Aspergillaceae</taxon>
        <taxon>Aspergillus</taxon>
        <taxon>Aspergillus subgen. Circumdati</taxon>
    </lineage>
</organism>
<dbReference type="GO" id="GO:0032259">
    <property type="term" value="P:methylation"/>
    <property type="evidence" value="ECO:0007669"/>
    <property type="project" value="UniProtKB-KW"/>
</dbReference>
<dbReference type="GO" id="GO:0008168">
    <property type="term" value="F:methyltransferase activity"/>
    <property type="evidence" value="ECO:0007669"/>
    <property type="project" value="UniProtKB-KW"/>
</dbReference>
<reference evidence="3" key="2">
    <citation type="submission" date="2016-02" db="EMBL/GenBank/DDBJ databases">
        <title>Genome sequencing of Aspergillus luchuensis NBRC 4314.</title>
        <authorList>
            <person name="Yamada O."/>
        </authorList>
    </citation>
    <scope>NUCLEOTIDE SEQUENCE [LARGE SCALE GENOMIC DNA]</scope>
    <source>
        <strain evidence="3">RIB 2604</strain>
    </source>
</reference>
<reference evidence="2 3" key="1">
    <citation type="journal article" date="2016" name="DNA Res.">
        <title>Genome sequence of Aspergillus luchuensis NBRC 4314.</title>
        <authorList>
            <person name="Yamada O."/>
            <person name="Machida M."/>
            <person name="Hosoyama A."/>
            <person name="Goto M."/>
            <person name="Takahashi T."/>
            <person name="Futagami T."/>
            <person name="Yamagata Y."/>
            <person name="Takeuchi M."/>
            <person name="Kobayashi T."/>
            <person name="Koike H."/>
            <person name="Abe K."/>
            <person name="Asai K."/>
            <person name="Arita M."/>
            <person name="Fujita N."/>
            <person name="Fukuda K."/>
            <person name="Higa K."/>
            <person name="Horikawa H."/>
            <person name="Ishikawa T."/>
            <person name="Jinno K."/>
            <person name="Kato Y."/>
            <person name="Kirimura K."/>
            <person name="Mizutani O."/>
            <person name="Nakasone K."/>
            <person name="Sano M."/>
            <person name="Shiraishi Y."/>
            <person name="Tsukahara M."/>
            <person name="Gomi K."/>
        </authorList>
    </citation>
    <scope>NUCLEOTIDE SEQUENCE [LARGE SCALE GENOMIC DNA]</scope>
    <source>
        <strain evidence="2 3">RIB 2604</strain>
    </source>
</reference>
<evidence type="ECO:0000256" key="1">
    <source>
        <dbReference type="SAM" id="MobiDB-lite"/>
    </source>
</evidence>
<dbReference type="AlphaFoldDB" id="A0A146G0Y5"/>
<dbReference type="EMBL" id="BCWF01000039">
    <property type="protein sequence ID" value="GAT31188.1"/>
    <property type="molecule type" value="Genomic_DNA"/>
</dbReference>
<keyword evidence="2" id="KW-0489">Methyltransferase</keyword>
<evidence type="ECO:0000313" key="2">
    <source>
        <dbReference type="EMBL" id="GAT31188.1"/>
    </source>
</evidence>
<keyword evidence="2" id="KW-0808">Transferase</keyword>
<accession>A0A146G0Y5</accession>
<feature type="region of interest" description="Disordered" evidence="1">
    <location>
        <begin position="133"/>
        <end position="152"/>
    </location>
</feature>